<dbReference type="GO" id="GO:0140359">
    <property type="term" value="F:ABC-type transporter activity"/>
    <property type="evidence" value="ECO:0007669"/>
    <property type="project" value="InterPro"/>
</dbReference>
<dbReference type="PANTHER" id="PTHR30294">
    <property type="entry name" value="MEMBRANE COMPONENT OF ABC TRANSPORTER YHHJ-RELATED"/>
    <property type="match status" value="1"/>
</dbReference>
<dbReference type="PROSITE" id="PS51012">
    <property type="entry name" value="ABC_TM2"/>
    <property type="match status" value="1"/>
</dbReference>
<reference evidence="10 11" key="1">
    <citation type="journal article" date="2012" name="Proc. Natl. Acad. Sci. U.S.A.">
        <title>Genome and physiology of a model Epsilonproteobacterium responsible for sulfide detoxification in marine oxygen depletion zones.</title>
        <authorList>
            <person name="Grote J."/>
            <person name="Schott T."/>
            <person name="Bruckner C.G."/>
            <person name="Glockner F.O."/>
            <person name="Jost G."/>
            <person name="Teeling H."/>
            <person name="Labrenz M."/>
            <person name="Jurgens K."/>
        </authorList>
    </citation>
    <scope>NUCLEOTIDE SEQUENCE [LARGE SCALE GENOMIC DNA]</scope>
    <source>
        <strain evidence="10 11">GD1</strain>
    </source>
</reference>
<organism evidence="10 11">
    <name type="scientific">Sulfurimonas gotlandica (strain DSM 19862 / JCM 16533 / GD1)</name>
    <dbReference type="NCBI Taxonomy" id="929558"/>
    <lineage>
        <taxon>Bacteria</taxon>
        <taxon>Pseudomonadati</taxon>
        <taxon>Campylobacterota</taxon>
        <taxon>Epsilonproteobacteria</taxon>
        <taxon>Campylobacterales</taxon>
        <taxon>Sulfurimonadaceae</taxon>
        <taxon>Sulfurimonas</taxon>
    </lineage>
</organism>
<evidence type="ECO:0000256" key="2">
    <source>
        <dbReference type="ARBA" id="ARBA00007783"/>
    </source>
</evidence>
<feature type="transmembrane region" description="Helical" evidence="8">
    <location>
        <begin position="159"/>
        <end position="179"/>
    </location>
</feature>
<evidence type="ECO:0000256" key="5">
    <source>
        <dbReference type="ARBA" id="ARBA00022692"/>
    </source>
</evidence>
<accession>H1FSH8</accession>
<dbReference type="STRING" id="929558.SMGD1_1382"/>
<dbReference type="PANTHER" id="PTHR30294:SF38">
    <property type="entry name" value="TRANSPORT PERMEASE PROTEIN"/>
    <property type="match status" value="1"/>
</dbReference>
<evidence type="ECO:0000256" key="4">
    <source>
        <dbReference type="ARBA" id="ARBA00022475"/>
    </source>
</evidence>
<dbReference type="HOGENOM" id="CLU_039483_0_1_7"/>
<comment type="subcellular location">
    <subcellularLocation>
        <location evidence="1">Cell membrane</location>
        <topology evidence="1">Multi-pass membrane protein</topology>
    </subcellularLocation>
</comment>
<evidence type="ECO:0000256" key="6">
    <source>
        <dbReference type="ARBA" id="ARBA00022989"/>
    </source>
</evidence>
<gene>
    <name evidence="10" type="ORF">SMGD1_1382</name>
</gene>
<feature type="transmembrane region" description="Helical" evidence="8">
    <location>
        <begin position="333"/>
        <end position="351"/>
    </location>
</feature>
<proteinExistence type="inferred from homology"/>
<dbReference type="GO" id="GO:0005886">
    <property type="term" value="C:plasma membrane"/>
    <property type="evidence" value="ECO:0007669"/>
    <property type="project" value="UniProtKB-SubCell"/>
</dbReference>
<name>H1FSH8_SULGG</name>
<dbReference type="PATRIC" id="fig|929558.5.peg.1373"/>
<comment type="caution">
    <text evidence="10">The sequence shown here is derived from an EMBL/GenBank/DDBJ whole genome shotgun (WGS) entry which is preliminary data.</text>
</comment>
<dbReference type="Pfam" id="PF12698">
    <property type="entry name" value="ABC2_membrane_3"/>
    <property type="match status" value="1"/>
</dbReference>
<evidence type="ECO:0000313" key="11">
    <source>
        <dbReference type="Proteomes" id="UP000006431"/>
    </source>
</evidence>
<dbReference type="AlphaFoldDB" id="H1FSH8"/>
<keyword evidence="6 8" id="KW-1133">Transmembrane helix</keyword>
<feature type="domain" description="ABC transmembrane type-2" evidence="9">
    <location>
        <begin position="115"/>
        <end position="354"/>
    </location>
</feature>
<evidence type="ECO:0000259" key="9">
    <source>
        <dbReference type="PROSITE" id="PS51012"/>
    </source>
</evidence>
<evidence type="ECO:0000256" key="1">
    <source>
        <dbReference type="ARBA" id="ARBA00004651"/>
    </source>
</evidence>
<keyword evidence="7 8" id="KW-0472">Membrane</keyword>
<dbReference type="EMBL" id="AFRZ01000001">
    <property type="protein sequence ID" value="EHP29906.1"/>
    <property type="molecule type" value="Genomic_DNA"/>
</dbReference>
<feature type="transmembrane region" description="Helical" evidence="8">
    <location>
        <begin position="275"/>
        <end position="295"/>
    </location>
</feature>
<keyword evidence="11" id="KW-1185">Reference proteome</keyword>
<evidence type="ECO:0000256" key="8">
    <source>
        <dbReference type="SAM" id="Phobius"/>
    </source>
</evidence>
<feature type="transmembrane region" description="Helical" evidence="8">
    <location>
        <begin position="241"/>
        <end position="263"/>
    </location>
</feature>
<comment type="similarity">
    <text evidence="2">Belongs to the ABC-2 integral membrane protein family.</text>
</comment>
<feature type="transmembrane region" description="Helical" evidence="8">
    <location>
        <begin position="206"/>
        <end position="229"/>
    </location>
</feature>
<evidence type="ECO:0000256" key="7">
    <source>
        <dbReference type="ARBA" id="ARBA00023136"/>
    </source>
</evidence>
<evidence type="ECO:0000256" key="3">
    <source>
        <dbReference type="ARBA" id="ARBA00022448"/>
    </source>
</evidence>
<sequence length="359" mass="39634">MLSAMIKKELLLVLRDRHALLALFVMPAIFILIMSVAMKNQFSTNELEFSLYINNIENSKLSQELISKIQEDKNILLVTDKENAQFLLEIPKDYSPNTTTALKLMVKDALKSNQIEIFKSLLSKHILNIKFGMFGELGELFEVKYNNNEAIPNSTQQSVPAWIVFGMFFIIIPMSTIYINERKQNTLSRLNSMNVSILSMTLSKSIPYLAINQIQVWIMLGVGIFLVPLFDTPALEINGSIGAIIAISLALSVSAIGVSSLIAVSASSSEQATTIGGILNILLGAIGGVMVPKYIMPESMQRIADFSPMSWGLDGFLDIFLKAADASMIIKDVAMLFTFGLIALIASMIILQQRINKGL</sequence>
<keyword evidence="4" id="KW-1003">Cell membrane</keyword>
<protein>
    <submittedName>
        <fullName evidence="10">ABC transporter, permease protein</fullName>
    </submittedName>
</protein>
<dbReference type="InterPro" id="IPR013525">
    <property type="entry name" value="ABC2_TM"/>
</dbReference>
<keyword evidence="5 8" id="KW-0812">Transmembrane</keyword>
<keyword evidence="3" id="KW-0813">Transport</keyword>
<dbReference type="InterPro" id="IPR047817">
    <property type="entry name" value="ABC2_TM_bact-type"/>
</dbReference>
<dbReference type="InterPro" id="IPR051449">
    <property type="entry name" value="ABC-2_transporter_component"/>
</dbReference>
<dbReference type="Proteomes" id="UP000006431">
    <property type="component" value="Unassembled WGS sequence"/>
</dbReference>
<evidence type="ECO:0000313" key="10">
    <source>
        <dbReference type="EMBL" id="EHP29906.1"/>
    </source>
</evidence>
<feature type="transmembrane region" description="Helical" evidence="8">
    <location>
        <begin position="20"/>
        <end position="38"/>
    </location>
</feature>
<dbReference type="RefSeq" id="WP_008340999.1">
    <property type="nucleotide sequence ID" value="NZ_AFRZ01000001.1"/>
</dbReference>
<dbReference type="eggNOG" id="COG0842">
    <property type="taxonomic scope" value="Bacteria"/>
</dbReference>